<proteinExistence type="predicted"/>
<reference evidence="1 2" key="1">
    <citation type="journal article" date="2002" name="Int. J. Syst. Evol. Microbiol.">
        <title>Sphingopyxis witflariensis sp. nov., isolated from activated sludge.</title>
        <authorList>
            <person name="Kampfer P."/>
            <person name="Witzenberger R."/>
            <person name="Denner E.B."/>
            <person name="Busse H.J."/>
            <person name="Neef A."/>
        </authorList>
    </citation>
    <scope>NUCLEOTIDE SEQUENCE [LARGE SCALE GENOMIC DNA]</scope>
    <source>
        <strain evidence="1 2">DSM 14551</strain>
    </source>
</reference>
<dbReference type="Proteomes" id="UP000197097">
    <property type="component" value="Unassembled WGS sequence"/>
</dbReference>
<dbReference type="RefSeq" id="WP_088471688.1">
    <property type="nucleotide sequence ID" value="NZ_NISJ01000002.1"/>
</dbReference>
<name>A0A246K5C5_9SPHN</name>
<protein>
    <submittedName>
        <fullName evidence="1">Uncharacterized protein</fullName>
    </submittedName>
</protein>
<evidence type="ECO:0000313" key="2">
    <source>
        <dbReference type="Proteomes" id="UP000197097"/>
    </source>
</evidence>
<organism evidence="1 2">
    <name type="scientific">Sphingopyxis witflariensis</name>
    <dbReference type="NCBI Taxonomy" id="173675"/>
    <lineage>
        <taxon>Bacteria</taxon>
        <taxon>Pseudomonadati</taxon>
        <taxon>Pseudomonadota</taxon>
        <taxon>Alphaproteobacteria</taxon>
        <taxon>Sphingomonadales</taxon>
        <taxon>Sphingomonadaceae</taxon>
        <taxon>Sphingopyxis</taxon>
    </lineage>
</organism>
<evidence type="ECO:0000313" key="1">
    <source>
        <dbReference type="EMBL" id="OWR00198.1"/>
    </source>
</evidence>
<accession>A0A246K5C5</accession>
<comment type="caution">
    <text evidence="1">The sequence shown here is derived from an EMBL/GenBank/DDBJ whole genome shotgun (WGS) entry which is preliminary data.</text>
</comment>
<dbReference type="EMBL" id="NISJ01000002">
    <property type="protein sequence ID" value="OWR00198.1"/>
    <property type="molecule type" value="Genomic_DNA"/>
</dbReference>
<keyword evidence="2" id="KW-1185">Reference proteome</keyword>
<dbReference type="AlphaFoldDB" id="A0A246K5C5"/>
<sequence>MEMIVHHQNIMIALRQEMGWPAFTPANDAIAWSSGMPMDAEVGMEVARVAQALGKDIVYGSWANTKAREMAGLSVAYREMLTVDIIDGLVPWAANDTAPILLVSMRRDEMFGIDQRGTLMRMYRKPSAIGAGRKLAKKRIRAAAAQMGDALLANNRHVPWGDTSIARAVPTETIVRFG</sequence>
<dbReference type="OrthoDB" id="7562925at2"/>
<gene>
    <name evidence="1" type="ORF">CDQ91_05390</name>
</gene>